<evidence type="ECO:0000313" key="9">
    <source>
        <dbReference type="Proteomes" id="UP001175001"/>
    </source>
</evidence>
<reference evidence="8" key="1">
    <citation type="submission" date="2023-06" db="EMBL/GenBank/DDBJ databases">
        <title>Multi-omics analyses reveal the molecular pathogenesis toolkit of Lasiodiplodia hormozganensis, a cross-kingdom pathogen.</title>
        <authorList>
            <person name="Felix C."/>
            <person name="Meneses R."/>
            <person name="Goncalves M.F.M."/>
            <person name="Tilleman L."/>
            <person name="Duarte A.S."/>
            <person name="Jorrin-Novo J.V."/>
            <person name="Van De Peer Y."/>
            <person name="Deforce D."/>
            <person name="Van Nieuwerburgh F."/>
            <person name="Esteves A.C."/>
            <person name="Alves A."/>
        </authorList>
    </citation>
    <scope>NUCLEOTIDE SEQUENCE</scope>
    <source>
        <strain evidence="8">CBS 339.90</strain>
    </source>
</reference>
<dbReference type="Proteomes" id="UP001175001">
    <property type="component" value="Unassembled WGS sequence"/>
</dbReference>
<evidence type="ECO:0000256" key="6">
    <source>
        <dbReference type="SAM" id="MobiDB-lite"/>
    </source>
</evidence>
<dbReference type="PANTHER" id="PTHR46910">
    <property type="entry name" value="TRANSCRIPTION FACTOR PDR1"/>
    <property type="match status" value="1"/>
</dbReference>
<dbReference type="GO" id="GO:0003677">
    <property type="term" value="F:DNA binding"/>
    <property type="evidence" value="ECO:0007669"/>
    <property type="project" value="UniProtKB-KW"/>
</dbReference>
<keyword evidence="5" id="KW-0539">Nucleus</keyword>
<feature type="compositionally biased region" description="Gly residues" evidence="6">
    <location>
        <begin position="571"/>
        <end position="584"/>
    </location>
</feature>
<keyword evidence="4" id="KW-0804">Transcription</keyword>
<evidence type="ECO:0000256" key="5">
    <source>
        <dbReference type="ARBA" id="ARBA00023242"/>
    </source>
</evidence>
<feature type="compositionally biased region" description="Pro residues" evidence="6">
    <location>
        <begin position="467"/>
        <end position="477"/>
    </location>
</feature>
<accession>A0AA39TG11</accession>
<feature type="domain" description="Xylanolytic transcriptional activator regulatory" evidence="7">
    <location>
        <begin position="94"/>
        <end position="166"/>
    </location>
</feature>
<dbReference type="PANTHER" id="PTHR46910:SF37">
    <property type="entry name" value="ZN(II)2CYS6 TRANSCRIPTION FACTOR (EUROFUNG)"/>
    <property type="match status" value="1"/>
</dbReference>
<feature type="region of interest" description="Disordered" evidence="6">
    <location>
        <begin position="377"/>
        <end position="486"/>
    </location>
</feature>
<keyword evidence="9" id="KW-1185">Reference proteome</keyword>
<dbReference type="AlphaFoldDB" id="A0AA39TG11"/>
<dbReference type="InterPro" id="IPR007219">
    <property type="entry name" value="XnlR_reg_dom"/>
</dbReference>
<dbReference type="GO" id="GO:0005634">
    <property type="term" value="C:nucleus"/>
    <property type="evidence" value="ECO:0007669"/>
    <property type="project" value="UniProtKB-SubCell"/>
</dbReference>
<feature type="compositionally biased region" description="Low complexity" evidence="6">
    <location>
        <begin position="434"/>
        <end position="466"/>
    </location>
</feature>
<dbReference type="GO" id="GO:0003700">
    <property type="term" value="F:DNA-binding transcription factor activity"/>
    <property type="evidence" value="ECO:0007669"/>
    <property type="project" value="InterPro"/>
</dbReference>
<protein>
    <recommendedName>
        <fullName evidence="7">Xylanolytic transcriptional activator regulatory domain-containing protein</fullName>
    </recommendedName>
</protein>
<dbReference type="EMBL" id="JAUJDW010000252">
    <property type="protein sequence ID" value="KAK0609307.1"/>
    <property type="molecule type" value="Genomic_DNA"/>
</dbReference>
<evidence type="ECO:0000256" key="1">
    <source>
        <dbReference type="ARBA" id="ARBA00004123"/>
    </source>
</evidence>
<evidence type="ECO:0000256" key="2">
    <source>
        <dbReference type="ARBA" id="ARBA00023015"/>
    </source>
</evidence>
<keyword evidence="3" id="KW-0238">DNA-binding</keyword>
<feature type="region of interest" description="Disordered" evidence="6">
    <location>
        <begin position="571"/>
        <end position="600"/>
    </location>
</feature>
<evidence type="ECO:0000259" key="7">
    <source>
        <dbReference type="SMART" id="SM00906"/>
    </source>
</evidence>
<dbReference type="GO" id="GO:0006351">
    <property type="term" value="P:DNA-templated transcription"/>
    <property type="evidence" value="ECO:0007669"/>
    <property type="project" value="InterPro"/>
</dbReference>
<dbReference type="CDD" id="cd12148">
    <property type="entry name" value="fungal_TF_MHR"/>
    <property type="match status" value="1"/>
</dbReference>
<organism evidence="8 9">
    <name type="scientific">Lasiodiplodia hormozganensis</name>
    <dbReference type="NCBI Taxonomy" id="869390"/>
    <lineage>
        <taxon>Eukaryota</taxon>
        <taxon>Fungi</taxon>
        <taxon>Dikarya</taxon>
        <taxon>Ascomycota</taxon>
        <taxon>Pezizomycotina</taxon>
        <taxon>Dothideomycetes</taxon>
        <taxon>Dothideomycetes incertae sedis</taxon>
        <taxon>Botryosphaeriales</taxon>
        <taxon>Botryosphaeriaceae</taxon>
        <taxon>Lasiodiplodia</taxon>
    </lineage>
</organism>
<dbReference type="SMART" id="SM00906">
    <property type="entry name" value="Fungal_trans"/>
    <property type="match status" value="1"/>
</dbReference>
<dbReference type="Pfam" id="PF04082">
    <property type="entry name" value="Fungal_trans"/>
    <property type="match status" value="1"/>
</dbReference>
<comment type="subcellular location">
    <subcellularLocation>
        <location evidence="1">Nucleus</location>
    </subcellularLocation>
</comment>
<feature type="compositionally biased region" description="Low complexity" evidence="6">
    <location>
        <begin position="389"/>
        <end position="407"/>
    </location>
</feature>
<name>A0AA39TG11_9PEZI</name>
<feature type="compositionally biased region" description="Basic residues" evidence="6">
    <location>
        <begin position="408"/>
        <end position="421"/>
    </location>
</feature>
<comment type="caution">
    <text evidence="8">The sequence shown here is derived from an EMBL/GenBank/DDBJ whole genome shotgun (WGS) entry which is preliminary data.</text>
</comment>
<feature type="compositionally biased region" description="Acidic residues" evidence="6">
    <location>
        <begin position="377"/>
        <end position="388"/>
    </location>
</feature>
<evidence type="ECO:0000313" key="8">
    <source>
        <dbReference type="EMBL" id="KAK0609307.1"/>
    </source>
</evidence>
<feature type="non-terminal residue" evidence="8">
    <location>
        <position position="600"/>
    </location>
</feature>
<sequence>MGIALVHQSEDEDTLLLYSICVNSMAIKFLNTVMPEEESPELAEEMRLAVQKYMASAKLAQNRIPLLTAPSLTLLQALLCSAFMMQGQGDTAACWTFTSAACKTCMDLGLHTNRGDFWDPRAEINELYYCFAWCYILDRSFAMNLGRQTSVLDTNLIRSTESVWDEAPVNLLTVYLELARIQSVVVLELSHKTKGDDSPEHLNKSSLIVKLIEQMQYAKKEMDRLKEEPEKFRGLFMESEMNALEFSYWSVMTAIRRCERAATGSKTSVGDNCLEAARSAISSLRSLQKPQLASEEGGIGLGTTMSFVNWTLLFYPLTPFFVLFCNVVATSNRDDFILMKAMTEELSELADRSTSIDRLQRLFTVFLGLAEPLLDEDVDADGEDDDDGNNTAATTTTNGTSNNQTNNKTRRGRRRHRRKHSSYGQALDMYFKLKGSSAKPGGSSATTAAAPRTASRPTTRNHHPNPTSDPAPPPPWDTGPYTSTFHLSDIVPTTTTAGATVATSATATAPPSPSSAFPLRTSSAPTLPAAASAAAAAAAAATAAASNMYVSSPAPSHVSHGTSIGTTVAGGAGGGVGGPGGAGGNYAMQYSLPPPEATEG</sequence>
<proteinExistence type="predicted"/>
<evidence type="ECO:0000256" key="4">
    <source>
        <dbReference type="ARBA" id="ARBA00023163"/>
    </source>
</evidence>
<dbReference type="InterPro" id="IPR050987">
    <property type="entry name" value="AtrR-like"/>
</dbReference>
<evidence type="ECO:0000256" key="3">
    <source>
        <dbReference type="ARBA" id="ARBA00023125"/>
    </source>
</evidence>
<gene>
    <name evidence="8" type="ORF">DIS24_g12341</name>
</gene>
<dbReference type="GO" id="GO:0008270">
    <property type="term" value="F:zinc ion binding"/>
    <property type="evidence" value="ECO:0007669"/>
    <property type="project" value="InterPro"/>
</dbReference>
<keyword evidence="2" id="KW-0805">Transcription regulation</keyword>